<accession>A0A445AL25</accession>
<reference evidence="1 2" key="1">
    <citation type="submission" date="2019-01" db="EMBL/GenBank/DDBJ databases">
        <title>Sequencing of cultivated peanut Arachis hypogaea provides insights into genome evolution and oil improvement.</title>
        <authorList>
            <person name="Chen X."/>
        </authorList>
    </citation>
    <scope>NUCLEOTIDE SEQUENCE [LARGE SCALE GENOMIC DNA]</scope>
    <source>
        <strain evidence="2">cv. Fuhuasheng</strain>
        <tissue evidence="1">Leaves</tissue>
    </source>
</reference>
<comment type="caution">
    <text evidence="1">The sequence shown here is derived from an EMBL/GenBank/DDBJ whole genome shotgun (WGS) entry which is preliminary data.</text>
</comment>
<organism evidence="1 2">
    <name type="scientific">Arachis hypogaea</name>
    <name type="common">Peanut</name>
    <dbReference type="NCBI Taxonomy" id="3818"/>
    <lineage>
        <taxon>Eukaryota</taxon>
        <taxon>Viridiplantae</taxon>
        <taxon>Streptophyta</taxon>
        <taxon>Embryophyta</taxon>
        <taxon>Tracheophyta</taxon>
        <taxon>Spermatophyta</taxon>
        <taxon>Magnoliopsida</taxon>
        <taxon>eudicotyledons</taxon>
        <taxon>Gunneridae</taxon>
        <taxon>Pentapetalae</taxon>
        <taxon>rosids</taxon>
        <taxon>fabids</taxon>
        <taxon>Fabales</taxon>
        <taxon>Fabaceae</taxon>
        <taxon>Papilionoideae</taxon>
        <taxon>50 kb inversion clade</taxon>
        <taxon>dalbergioids sensu lato</taxon>
        <taxon>Dalbergieae</taxon>
        <taxon>Pterocarpus clade</taxon>
        <taxon>Arachis</taxon>
    </lineage>
</organism>
<keyword evidence="2" id="KW-1185">Reference proteome</keyword>
<sequence>MSLVTKYNNNNNLVDFKGLCKVRKDFVQLFEEACSKHPEDVRGVKRRNWSENFTERLFMALGRVLHFLKSYKDVKDMNDDTYDEEFQDLWEQLKSFGFDDLIWMENDVKKYMAKKMGKMWILKEKKENF</sequence>
<proteinExistence type="predicted"/>
<evidence type="ECO:0000313" key="2">
    <source>
        <dbReference type="Proteomes" id="UP000289738"/>
    </source>
</evidence>
<evidence type="ECO:0000313" key="1">
    <source>
        <dbReference type="EMBL" id="RYR27147.1"/>
    </source>
</evidence>
<protein>
    <submittedName>
        <fullName evidence="1">Uncharacterized protein</fullName>
    </submittedName>
</protein>
<dbReference type="Proteomes" id="UP000289738">
    <property type="component" value="Chromosome B02"/>
</dbReference>
<gene>
    <name evidence="1" type="ORF">Ahy_B02g061482</name>
</gene>
<dbReference type="EMBL" id="SDMP01000012">
    <property type="protein sequence ID" value="RYR27147.1"/>
    <property type="molecule type" value="Genomic_DNA"/>
</dbReference>
<dbReference type="AlphaFoldDB" id="A0A445AL25"/>
<name>A0A445AL25_ARAHY</name>